<keyword evidence="10" id="KW-0560">Oxidoreductase</keyword>
<name>A0A0N5AXT1_9BILA</name>
<evidence type="ECO:0000259" key="16">
    <source>
        <dbReference type="PROSITE" id="PS51471"/>
    </source>
</evidence>
<comment type="similarity">
    <text evidence="4">Belongs to the P4HA family.</text>
</comment>
<dbReference type="Gene3D" id="2.60.120.620">
    <property type="entry name" value="q2cbj1_9rhob like domain"/>
    <property type="match status" value="1"/>
</dbReference>
<dbReference type="STRING" id="451379.A0A0N5AXT1"/>
<dbReference type="GO" id="GO:0031418">
    <property type="term" value="F:L-ascorbic acid binding"/>
    <property type="evidence" value="ECO:0007669"/>
    <property type="project" value="UniProtKB-KW"/>
</dbReference>
<dbReference type="Gene3D" id="6.10.140.1460">
    <property type="match status" value="1"/>
</dbReference>
<comment type="function">
    <text evidence="2">Catalyzes the post-translational formation of 4-hydroxyproline in -Xaa-Pro-Gly- sequences in collagens and other proteins.</text>
</comment>
<feature type="coiled-coil region" evidence="14">
    <location>
        <begin position="42"/>
        <end position="69"/>
    </location>
</feature>
<keyword evidence="8" id="KW-0847">Vitamin C</keyword>
<dbReference type="InterPro" id="IPR059068">
    <property type="entry name" value="TPR_P4H"/>
</dbReference>
<protein>
    <recommendedName>
        <fullName evidence="5">procollagen-proline 4-dioxygenase</fullName>
        <ecNumber evidence="5">1.14.11.2</ecNumber>
    </recommendedName>
</protein>
<keyword evidence="11" id="KW-0408">Iron</keyword>
<feature type="chain" id="PRO_5012113545" description="procollagen-proline 4-dioxygenase" evidence="15">
    <location>
        <begin position="16"/>
        <end position="552"/>
    </location>
</feature>
<dbReference type="GO" id="GO:0005506">
    <property type="term" value="F:iron ion binding"/>
    <property type="evidence" value="ECO:0007669"/>
    <property type="project" value="InterPro"/>
</dbReference>
<keyword evidence="12" id="KW-0325">Glycoprotein</keyword>
<dbReference type="InterPro" id="IPR005123">
    <property type="entry name" value="Oxoglu/Fe-dep_dioxygenase_dom"/>
</dbReference>
<dbReference type="PROSITE" id="PS50005">
    <property type="entry name" value="TPR"/>
    <property type="match status" value="1"/>
</dbReference>
<dbReference type="GO" id="GO:0005788">
    <property type="term" value="C:endoplasmic reticulum lumen"/>
    <property type="evidence" value="ECO:0007669"/>
    <property type="project" value="UniProtKB-SubCell"/>
</dbReference>
<evidence type="ECO:0000256" key="6">
    <source>
        <dbReference type="ARBA" id="ARBA00022723"/>
    </source>
</evidence>
<dbReference type="PANTHER" id="PTHR10869">
    <property type="entry name" value="PROLYL 4-HYDROXYLASE ALPHA SUBUNIT"/>
    <property type="match status" value="1"/>
</dbReference>
<feature type="domain" description="Fe2OG dioxygenase" evidence="16">
    <location>
        <begin position="419"/>
        <end position="527"/>
    </location>
</feature>
<evidence type="ECO:0000313" key="18">
    <source>
        <dbReference type="WBParaSite" id="SMUV_0000976301-mRNA-1"/>
    </source>
</evidence>
<dbReference type="EC" id="1.14.11.2" evidence="5"/>
<dbReference type="WBParaSite" id="SMUV_0000976301-mRNA-1">
    <property type="protein sequence ID" value="SMUV_0000976301-mRNA-1"/>
    <property type="gene ID" value="SMUV_0000976301"/>
</dbReference>
<keyword evidence="15" id="KW-0732">Signal</keyword>
<evidence type="ECO:0000256" key="8">
    <source>
        <dbReference type="ARBA" id="ARBA00022896"/>
    </source>
</evidence>
<dbReference type="AlphaFoldDB" id="A0A0N5AXT1"/>
<evidence type="ECO:0000256" key="5">
    <source>
        <dbReference type="ARBA" id="ARBA00012269"/>
    </source>
</evidence>
<feature type="repeat" description="TPR" evidence="13">
    <location>
        <begin position="204"/>
        <end position="237"/>
    </location>
</feature>
<dbReference type="Pfam" id="PF23558">
    <property type="entry name" value="TPR_P4H"/>
    <property type="match status" value="1"/>
</dbReference>
<dbReference type="PANTHER" id="PTHR10869:SF244">
    <property type="entry name" value="PROLYL 4-HYDROXYLASE SUBUNIT ALPHA-2"/>
    <property type="match status" value="1"/>
</dbReference>
<keyword evidence="6" id="KW-0479">Metal-binding</keyword>
<accession>A0A0N5AXT1</accession>
<dbReference type="InterPro" id="IPR044862">
    <property type="entry name" value="Pro_4_hyd_alph_FE2OG_OXY"/>
</dbReference>
<reference evidence="18" key="1">
    <citation type="submission" date="2017-02" db="UniProtKB">
        <authorList>
            <consortium name="WormBaseParasite"/>
        </authorList>
    </citation>
    <scope>IDENTIFICATION</scope>
</reference>
<dbReference type="Pfam" id="PF08336">
    <property type="entry name" value="P4Ha_N"/>
    <property type="match status" value="1"/>
</dbReference>
<evidence type="ECO:0000256" key="11">
    <source>
        <dbReference type="ARBA" id="ARBA00023004"/>
    </source>
</evidence>
<organism evidence="17 18">
    <name type="scientific">Syphacia muris</name>
    <dbReference type="NCBI Taxonomy" id="451379"/>
    <lineage>
        <taxon>Eukaryota</taxon>
        <taxon>Metazoa</taxon>
        <taxon>Ecdysozoa</taxon>
        <taxon>Nematoda</taxon>
        <taxon>Chromadorea</taxon>
        <taxon>Rhabditida</taxon>
        <taxon>Spirurina</taxon>
        <taxon>Oxyuridomorpha</taxon>
        <taxon>Oxyuroidea</taxon>
        <taxon>Oxyuridae</taxon>
        <taxon>Syphacia</taxon>
    </lineage>
</organism>
<dbReference type="SMART" id="SM00702">
    <property type="entry name" value="P4Hc"/>
    <property type="match status" value="1"/>
</dbReference>
<dbReference type="InterPro" id="IPR006620">
    <property type="entry name" value="Pro_4_hyd_alph"/>
</dbReference>
<comment type="subcellular location">
    <subcellularLocation>
        <location evidence="3">Endoplasmic reticulum lumen</location>
    </subcellularLocation>
</comment>
<dbReference type="InterPro" id="IPR013547">
    <property type="entry name" value="P4H_N"/>
</dbReference>
<dbReference type="FunFam" id="1.25.40.10:FF:000006">
    <property type="entry name" value="Prolyl 4-hydroxylase subunit alpha 2"/>
    <property type="match status" value="1"/>
</dbReference>
<evidence type="ECO:0000256" key="1">
    <source>
        <dbReference type="ARBA" id="ARBA00001961"/>
    </source>
</evidence>
<proteinExistence type="inferred from homology"/>
<evidence type="ECO:0000256" key="12">
    <source>
        <dbReference type="ARBA" id="ARBA00023180"/>
    </source>
</evidence>
<evidence type="ECO:0000256" key="2">
    <source>
        <dbReference type="ARBA" id="ARBA00002035"/>
    </source>
</evidence>
<evidence type="ECO:0000256" key="7">
    <source>
        <dbReference type="ARBA" id="ARBA00022824"/>
    </source>
</evidence>
<evidence type="ECO:0000256" key="4">
    <source>
        <dbReference type="ARBA" id="ARBA00006511"/>
    </source>
</evidence>
<comment type="cofactor">
    <cofactor evidence="1">
        <name>L-ascorbate</name>
        <dbReference type="ChEBI" id="CHEBI:38290"/>
    </cofactor>
</comment>
<evidence type="ECO:0000256" key="3">
    <source>
        <dbReference type="ARBA" id="ARBA00004319"/>
    </source>
</evidence>
<dbReference type="GO" id="GO:0004656">
    <property type="term" value="F:procollagen-proline 4-dioxygenase activity"/>
    <property type="evidence" value="ECO:0007669"/>
    <property type="project" value="UniProtKB-EC"/>
</dbReference>
<dbReference type="SUPFAM" id="SSF48452">
    <property type="entry name" value="TPR-like"/>
    <property type="match status" value="1"/>
</dbReference>
<dbReference type="Gene3D" id="1.25.40.10">
    <property type="entry name" value="Tetratricopeptide repeat domain"/>
    <property type="match status" value="1"/>
</dbReference>
<dbReference type="InterPro" id="IPR011990">
    <property type="entry name" value="TPR-like_helical_dom_sf"/>
</dbReference>
<keyword evidence="14" id="KW-0175">Coiled coil</keyword>
<dbReference type="PROSITE" id="PS51471">
    <property type="entry name" value="FE2OG_OXY"/>
    <property type="match status" value="1"/>
</dbReference>
<dbReference type="Proteomes" id="UP000046393">
    <property type="component" value="Unplaced"/>
</dbReference>
<sequence length="552" mass="63244">MLPLVFLFFVPLCSADMFTALADMQNLLGAESEVKTMISNYIDVEMQRLQRLKKIADEYSERNAEVARVGPEFVMNPINAFKLVKRLTHDWDLMQTAMTKNSADFFLKNITATRVSKKARYPGQEDLAGAAIGLVRLQDTYNLDTKELASGIVKGKKVGRELTSQDCFEIGKATYDNADYYHTVLWMQEAKRKHQPGVSETNLEDILEYLAFALFKQDNVKRALQYTRELLQLNPDHPRARGNIKWYENMLSEEERATDEIPPLSLNRPDDYPEHNAYEALCRGEETVRLTDFPSLKKFFKLKMTFVSINGAPVDHTIYCYYKMDKPYLRLAPIKVEILRFDPLVVLFKQIISDYEIEVIKELSIPRLRRATVQNAQTGELEYASYRISKSAWIRGEEHPVIDRLNKRIALMTNLNQDTAEELQAQNYGIGGHYDPHFDFARKEETNAFKSLGTGNRIATVLIYMTDVELGGGTVFNELGNAVFPSKYDALFWYNLKRSGDGDLRTRHAACPVFLGTKWVSNKWIHERGQEFTRPCGLTPDAAEKFIGDLGN</sequence>
<feature type="signal peptide" evidence="15">
    <location>
        <begin position="1"/>
        <end position="15"/>
    </location>
</feature>
<keyword evidence="7" id="KW-0256">Endoplasmic reticulum</keyword>
<dbReference type="Pfam" id="PF13640">
    <property type="entry name" value="2OG-FeII_Oxy_3"/>
    <property type="match status" value="1"/>
</dbReference>
<evidence type="ECO:0000256" key="14">
    <source>
        <dbReference type="SAM" id="Coils"/>
    </source>
</evidence>
<keyword evidence="9" id="KW-0223">Dioxygenase</keyword>
<evidence type="ECO:0000256" key="10">
    <source>
        <dbReference type="ARBA" id="ARBA00023002"/>
    </source>
</evidence>
<evidence type="ECO:0000313" key="17">
    <source>
        <dbReference type="Proteomes" id="UP000046393"/>
    </source>
</evidence>
<dbReference type="InterPro" id="IPR045054">
    <property type="entry name" value="P4HA-like"/>
</dbReference>
<dbReference type="InterPro" id="IPR019734">
    <property type="entry name" value="TPR_rpt"/>
</dbReference>
<evidence type="ECO:0000256" key="15">
    <source>
        <dbReference type="SAM" id="SignalP"/>
    </source>
</evidence>
<evidence type="ECO:0000256" key="13">
    <source>
        <dbReference type="PROSITE-ProRule" id="PRU00339"/>
    </source>
</evidence>
<dbReference type="FunFam" id="2.60.120.620:FF:000001">
    <property type="entry name" value="Prolyl 4-hydroxylase subunit alpha 2"/>
    <property type="match status" value="1"/>
</dbReference>
<keyword evidence="17" id="KW-1185">Reference proteome</keyword>
<evidence type="ECO:0000256" key="9">
    <source>
        <dbReference type="ARBA" id="ARBA00022964"/>
    </source>
</evidence>
<keyword evidence="13" id="KW-0802">TPR repeat</keyword>